<evidence type="ECO:0000313" key="2">
    <source>
        <dbReference type="EMBL" id="KAF4634524.1"/>
    </source>
</evidence>
<dbReference type="SUPFAM" id="SSF50129">
    <property type="entry name" value="GroES-like"/>
    <property type="match status" value="1"/>
</dbReference>
<name>A0A8H4RT67_9HELO</name>
<protein>
    <recommendedName>
        <fullName evidence="1">Alcohol dehydrogenase-like N-terminal domain-containing protein</fullName>
    </recommendedName>
</protein>
<comment type="caution">
    <text evidence="2">The sequence shown here is derived from an EMBL/GenBank/DDBJ whole genome shotgun (WGS) entry which is preliminary data.</text>
</comment>
<dbReference type="InterPro" id="IPR011032">
    <property type="entry name" value="GroES-like_sf"/>
</dbReference>
<feature type="domain" description="Alcohol dehydrogenase-like N-terminal" evidence="1">
    <location>
        <begin position="90"/>
        <end position="150"/>
    </location>
</feature>
<dbReference type="Proteomes" id="UP000566819">
    <property type="component" value="Unassembled WGS sequence"/>
</dbReference>
<sequence length="181" mass="20774">MTPIQTIKTSTFTPIRLKRTFQWNAINGHRSASPEPLLKRTRSKLLNFQREQRPLDSSTIPAQQTVFLLHGKGQRYAPESKYIVLEIKDDRELLVKIQYTSLNLIDWKSAGFGFGIPELPYIAGRDLVRAVVRESQSDSRFKLGDVVFTASTDHRDLRKSVLRLRIYGCEVGLLKECELQV</sequence>
<dbReference type="InterPro" id="IPR013154">
    <property type="entry name" value="ADH-like_N"/>
</dbReference>
<gene>
    <name evidence="2" type="ORF">G7Y89_g3574</name>
</gene>
<keyword evidence="3" id="KW-1185">Reference proteome</keyword>
<accession>A0A8H4RT67</accession>
<dbReference type="OrthoDB" id="201656at2759"/>
<dbReference type="Pfam" id="PF08240">
    <property type="entry name" value="ADH_N"/>
    <property type="match status" value="1"/>
</dbReference>
<evidence type="ECO:0000259" key="1">
    <source>
        <dbReference type="Pfam" id="PF08240"/>
    </source>
</evidence>
<dbReference type="EMBL" id="JAAMPI010000178">
    <property type="protein sequence ID" value="KAF4634524.1"/>
    <property type="molecule type" value="Genomic_DNA"/>
</dbReference>
<dbReference type="Gene3D" id="3.90.180.10">
    <property type="entry name" value="Medium-chain alcohol dehydrogenases, catalytic domain"/>
    <property type="match status" value="1"/>
</dbReference>
<proteinExistence type="predicted"/>
<evidence type="ECO:0000313" key="3">
    <source>
        <dbReference type="Proteomes" id="UP000566819"/>
    </source>
</evidence>
<organism evidence="2 3">
    <name type="scientific">Cudoniella acicularis</name>
    <dbReference type="NCBI Taxonomy" id="354080"/>
    <lineage>
        <taxon>Eukaryota</taxon>
        <taxon>Fungi</taxon>
        <taxon>Dikarya</taxon>
        <taxon>Ascomycota</taxon>
        <taxon>Pezizomycotina</taxon>
        <taxon>Leotiomycetes</taxon>
        <taxon>Helotiales</taxon>
        <taxon>Tricladiaceae</taxon>
        <taxon>Cudoniella</taxon>
    </lineage>
</organism>
<dbReference type="AlphaFoldDB" id="A0A8H4RT67"/>
<reference evidence="2 3" key="1">
    <citation type="submission" date="2020-03" db="EMBL/GenBank/DDBJ databases">
        <title>Draft Genome Sequence of Cudoniella acicularis.</title>
        <authorList>
            <person name="Buettner E."/>
            <person name="Kellner H."/>
        </authorList>
    </citation>
    <scope>NUCLEOTIDE SEQUENCE [LARGE SCALE GENOMIC DNA]</scope>
    <source>
        <strain evidence="2 3">DSM 108380</strain>
    </source>
</reference>